<reference evidence="3 4" key="1">
    <citation type="submission" date="2019-12" db="EMBL/GenBank/DDBJ databases">
        <title>Nesterenkonia muleiensis sp. nov., a novel actinobacterium isolated from sap of Populus euphratica.</title>
        <authorList>
            <person name="Wang R."/>
        </authorList>
    </citation>
    <scope>NUCLEOTIDE SEQUENCE [LARGE SCALE GENOMIC DNA]</scope>
    <source>
        <strain evidence="3 4">F10</strain>
    </source>
</reference>
<evidence type="ECO:0008006" key="5">
    <source>
        <dbReference type="Google" id="ProtNLM"/>
    </source>
</evidence>
<accession>A0A7K1UJ62</accession>
<sequence length="324" mass="35062">MKSSLARLCAGVGIVSLLAATACGDETGGDPEAYPEQDIEILVGFGPGGGADVFARQVASIVEEQNDVRVQVINMEGAGGANAIREADNRAADGYTWVIDVSLAALAAQGEFGDPGYDFLRPVARFQDEIVHVMVDPERYQSWEELAELAEEEEIRLGGVGVGAQADIATMELAAESGLNISYVPFDGAGELLAALLSGNVHGASEEIGAWVDQIDSGEVLPVLAMNEERIEGFDDIPTSIEQGYEVTTGGTRGIMVHSETDDETVLAIEEVLQDVYESDEYKEHEEAQFIHLREGWLDHQGYEEFIEEHYHRVSSLLEQTGQQ</sequence>
<dbReference type="PIRSF" id="PIRSF017082">
    <property type="entry name" value="YflP"/>
    <property type="match status" value="1"/>
</dbReference>
<evidence type="ECO:0000313" key="3">
    <source>
        <dbReference type="EMBL" id="MVT26091.1"/>
    </source>
</evidence>
<dbReference type="InterPro" id="IPR005064">
    <property type="entry name" value="BUG"/>
</dbReference>
<dbReference type="Gene3D" id="3.40.190.150">
    <property type="entry name" value="Bordetella uptake gene, domain 1"/>
    <property type="match status" value="1"/>
</dbReference>
<dbReference type="OrthoDB" id="9780943at2"/>
<evidence type="ECO:0000313" key="4">
    <source>
        <dbReference type="Proteomes" id="UP000460157"/>
    </source>
</evidence>
<evidence type="ECO:0000256" key="2">
    <source>
        <dbReference type="SAM" id="SignalP"/>
    </source>
</evidence>
<dbReference type="PANTHER" id="PTHR42928">
    <property type="entry name" value="TRICARBOXYLATE-BINDING PROTEIN"/>
    <property type="match status" value="1"/>
</dbReference>
<dbReference type="Pfam" id="PF03401">
    <property type="entry name" value="TctC"/>
    <property type="match status" value="1"/>
</dbReference>
<feature type="signal peptide" evidence="2">
    <location>
        <begin position="1"/>
        <end position="24"/>
    </location>
</feature>
<feature type="chain" id="PRO_5029688189" description="Tripartite tricarboxylate transporter substrate binding protein" evidence="2">
    <location>
        <begin position="25"/>
        <end position="324"/>
    </location>
</feature>
<proteinExistence type="inferred from homology"/>
<dbReference type="Proteomes" id="UP000460157">
    <property type="component" value="Unassembled WGS sequence"/>
</dbReference>
<dbReference type="PANTHER" id="PTHR42928:SF3">
    <property type="entry name" value="UPF0065 PROTEIN YFLP"/>
    <property type="match status" value="1"/>
</dbReference>
<dbReference type="SUPFAM" id="SSF53850">
    <property type="entry name" value="Periplasmic binding protein-like II"/>
    <property type="match status" value="1"/>
</dbReference>
<keyword evidence="4" id="KW-1185">Reference proteome</keyword>
<dbReference type="PROSITE" id="PS51257">
    <property type="entry name" value="PROKAR_LIPOPROTEIN"/>
    <property type="match status" value="1"/>
</dbReference>
<dbReference type="Gene3D" id="3.40.190.10">
    <property type="entry name" value="Periplasmic binding protein-like II"/>
    <property type="match status" value="1"/>
</dbReference>
<dbReference type="AlphaFoldDB" id="A0A7K1UJ62"/>
<dbReference type="InterPro" id="IPR042100">
    <property type="entry name" value="Bug_dom1"/>
</dbReference>
<dbReference type="EMBL" id="WRPM01000048">
    <property type="protein sequence ID" value="MVT26091.1"/>
    <property type="molecule type" value="Genomic_DNA"/>
</dbReference>
<organism evidence="3 4">
    <name type="scientific">Nesterenkonia alkaliphila</name>
    <dbReference type="NCBI Taxonomy" id="1463631"/>
    <lineage>
        <taxon>Bacteria</taxon>
        <taxon>Bacillati</taxon>
        <taxon>Actinomycetota</taxon>
        <taxon>Actinomycetes</taxon>
        <taxon>Micrococcales</taxon>
        <taxon>Micrococcaceae</taxon>
        <taxon>Nesterenkonia</taxon>
    </lineage>
</organism>
<comment type="caution">
    <text evidence="3">The sequence shown here is derived from an EMBL/GenBank/DDBJ whole genome shotgun (WGS) entry which is preliminary data.</text>
</comment>
<gene>
    <name evidence="3" type="ORF">GNZ21_06930</name>
</gene>
<name>A0A7K1UJ62_9MICC</name>
<dbReference type="RefSeq" id="WP_157322718.1">
    <property type="nucleotide sequence ID" value="NZ_BMFX01000002.1"/>
</dbReference>
<evidence type="ECO:0000256" key="1">
    <source>
        <dbReference type="ARBA" id="ARBA00006987"/>
    </source>
</evidence>
<protein>
    <recommendedName>
        <fullName evidence="5">Tripartite tricarboxylate transporter substrate binding protein</fullName>
    </recommendedName>
</protein>
<keyword evidence="2" id="KW-0732">Signal</keyword>
<comment type="similarity">
    <text evidence="1">Belongs to the UPF0065 (bug) family.</text>
</comment>